<name>A0A846TF49_9BACI</name>
<protein>
    <submittedName>
        <fullName evidence="5">Class I SAM-dependent methyltransferase</fullName>
    </submittedName>
</protein>
<dbReference type="Gene3D" id="3.40.50.150">
    <property type="entry name" value="Vaccinia Virus protein VP39"/>
    <property type="match status" value="1"/>
</dbReference>
<proteinExistence type="predicted"/>
<evidence type="ECO:0000256" key="2">
    <source>
        <dbReference type="ARBA" id="ARBA00022679"/>
    </source>
</evidence>
<dbReference type="AlphaFoldDB" id="A0A846TF49"/>
<dbReference type="Pfam" id="PF08241">
    <property type="entry name" value="Methyltransf_11"/>
    <property type="match status" value="1"/>
</dbReference>
<reference evidence="5 6" key="1">
    <citation type="submission" date="2020-03" db="EMBL/GenBank/DDBJ databases">
        <authorList>
            <person name="Sun Q."/>
        </authorList>
    </citation>
    <scope>NUCLEOTIDE SEQUENCE [LARGE SCALE GENOMIC DNA]</scope>
    <source>
        <strain evidence="5 6">KACC 21451</strain>
    </source>
</reference>
<evidence type="ECO:0000313" key="6">
    <source>
        <dbReference type="Proteomes" id="UP000587942"/>
    </source>
</evidence>
<sequence length="227" mass="25375">MSTFNWEMESEKQWDSMASTWNSRSRAMWETGSRKDIVPFIKQFVPASSLVCDLGCGDGTGSAKLAEAGYVVTGIDVSEEMLERAKLNPRNENGAFTKGSLSDCGSPDNHFDAVMAINSIEWTNHPYESLKEMARILKPNGYACIGILGPTAGPRTNSFRRLYGEDVICNTIMPWELEKLALENGWRKAGEFGVYKKAAEQLPHGSLPLELQQSLSFMWVFMFQVIK</sequence>
<dbReference type="InterPro" id="IPR029063">
    <property type="entry name" value="SAM-dependent_MTases_sf"/>
</dbReference>
<dbReference type="PANTHER" id="PTHR43464">
    <property type="entry name" value="METHYLTRANSFERASE"/>
    <property type="match status" value="1"/>
</dbReference>
<dbReference type="RefSeq" id="WP_167831297.1">
    <property type="nucleotide sequence ID" value="NZ_JAAVUM010000003.1"/>
</dbReference>
<dbReference type="PANTHER" id="PTHR43464:SF19">
    <property type="entry name" value="UBIQUINONE BIOSYNTHESIS O-METHYLTRANSFERASE, MITOCHONDRIAL"/>
    <property type="match status" value="1"/>
</dbReference>
<dbReference type="CDD" id="cd02440">
    <property type="entry name" value="AdoMet_MTases"/>
    <property type="match status" value="1"/>
</dbReference>
<comment type="caution">
    <text evidence="5">The sequence shown here is derived from an EMBL/GenBank/DDBJ whole genome shotgun (WGS) entry which is preliminary data.</text>
</comment>
<evidence type="ECO:0000313" key="5">
    <source>
        <dbReference type="EMBL" id="NKE04794.1"/>
    </source>
</evidence>
<dbReference type="SUPFAM" id="SSF53335">
    <property type="entry name" value="S-adenosyl-L-methionine-dependent methyltransferases"/>
    <property type="match status" value="1"/>
</dbReference>
<accession>A0A846TF49</accession>
<keyword evidence="2 5" id="KW-0808">Transferase</keyword>
<gene>
    <name evidence="5" type="ORF">GWK17_04820</name>
</gene>
<evidence type="ECO:0000256" key="1">
    <source>
        <dbReference type="ARBA" id="ARBA00022603"/>
    </source>
</evidence>
<organism evidence="5 6">
    <name type="scientific">Mesobacillus selenatarsenatis</name>
    <dbReference type="NCBI Taxonomy" id="388741"/>
    <lineage>
        <taxon>Bacteria</taxon>
        <taxon>Bacillati</taxon>
        <taxon>Bacillota</taxon>
        <taxon>Bacilli</taxon>
        <taxon>Bacillales</taxon>
        <taxon>Bacillaceae</taxon>
        <taxon>Mesobacillus</taxon>
    </lineage>
</organism>
<evidence type="ECO:0000256" key="3">
    <source>
        <dbReference type="ARBA" id="ARBA00022691"/>
    </source>
</evidence>
<keyword evidence="3" id="KW-0949">S-adenosyl-L-methionine</keyword>
<dbReference type="Proteomes" id="UP000587942">
    <property type="component" value="Unassembled WGS sequence"/>
</dbReference>
<evidence type="ECO:0000259" key="4">
    <source>
        <dbReference type="Pfam" id="PF08241"/>
    </source>
</evidence>
<dbReference type="GO" id="GO:0008757">
    <property type="term" value="F:S-adenosylmethionine-dependent methyltransferase activity"/>
    <property type="evidence" value="ECO:0007669"/>
    <property type="project" value="InterPro"/>
</dbReference>
<dbReference type="InterPro" id="IPR013216">
    <property type="entry name" value="Methyltransf_11"/>
</dbReference>
<keyword evidence="1 5" id="KW-0489">Methyltransferase</keyword>
<dbReference type="GO" id="GO:0032259">
    <property type="term" value="P:methylation"/>
    <property type="evidence" value="ECO:0007669"/>
    <property type="project" value="UniProtKB-KW"/>
</dbReference>
<feature type="domain" description="Methyltransferase type 11" evidence="4">
    <location>
        <begin position="53"/>
        <end position="145"/>
    </location>
</feature>
<dbReference type="EMBL" id="JAAVUM010000003">
    <property type="protein sequence ID" value="NKE04794.1"/>
    <property type="molecule type" value="Genomic_DNA"/>
</dbReference>